<dbReference type="GO" id="GO:0004810">
    <property type="term" value="F:CCA tRNA nucleotidyltransferase activity"/>
    <property type="evidence" value="ECO:0007669"/>
    <property type="project" value="UniProtKB-EC"/>
</dbReference>
<feature type="binding site" evidence="11">
    <location>
        <position position="159"/>
    </location>
    <ligand>
        <name>CTP</name>
        <dbReference type="ChEBI" id="CHEBI:37563"/>
    </ligand>
</feature>
<protein>
    <recommendedName>
        <fullName evidence="11">CCA-adding enzyme</fullName>
        <ecNumber evidence="11">2.7.7.72</ecNumber>
    </recommendedName>
    <alternativeName>
        <fullName evidence="11">CCA tRNA nucleotidyltransferase</fullName>
    </alternativeName>
    <alternativeName>
        <fullName evidence="11">tRNA CCA-pyrophosphorylase</fullName>
    </alternativeName>
    <alternativeName>
        <fullName evidence="11">tRNA adenylyl-/cytidylyl- transferase</fullName>
    </alternativeName>
    <alternativeName>
        <fullName evidence="11">tRNA nucleotidyltransferase</fullName>
    </alternativeName>
    <alternativeName>
        <fullName evidence="11">tRNA-NT</fullName>
    </alternativeName>
</protein>
<dbReference type="Proteomes" id="UP001596282">
    <property type="component" value="Unassembled WGS sequence"/>
</dbReference>
<dbReference type="EMBL" id="JBHSSC010000042">
    <property type="protein sequence ID" value="MFC6181952.1"/>
    <property type="molecule type" value="Genomic_DNA"/>
</dbReference>
<dbReference type="NCBIfam" id="NF009814">
    <property type="entry name" value="PRK13299.1"/>
    <property type="match status" value="1"/>
</dbReference>
<dbReference type="EC" id="2.7.7.72" evidence="11"/>
<dbReference type="Gene3D" id="1.20.58.560">
    <property type="match status" value="1"/>
</dbReference>
<feature type="binding site" evidence="11">
    <location>
        <position position="32"/>
    </location>
    <ligand>
        <name>ATP</name>
        <dbReference type="ChEBI" id="CHEBI:30616"/>
    </ligand>
</feature>
<evidence type="ECO:0000313" key="15">
    <source>
        <dbReference type="EMBL" id="MFC6181952.1"/>
    </source>
</evidence>
<keyword evidence="3 11" id="KW-0819">tRNA processing</keyword>
<feature type="domain" description="Poly A polymerase head" evidence="12">
    <location>
        <begin position="27"/>
        <end position="147"/>
    </location>
</feature>
<accession>A0ABW1S3E3</accession>
<feature type="domain" description="tRNA nucleotidyltransferase/poly(A) polymerase RNA and SrmB- binding" evidence="13">
    <location>
        <begin position="174"/>
        <end position="234"/>
    </location>
</feature>
<dbReference type="SUPFAM" id="SSF81891">
    <property type="entry name" value="Poly A polymerase C-terminal region-like"/>
    <property type="match status" value="1"/>
</dbReference>
<comment type="caution">
    <text evidence="15">The sequence shown here is derived from an EMBL/GenBank/DDBJ whole genome shotgun (WGS) entry which is preliminary data.</text>
</comment>
<keyword evidence="10 11" id="KW-0694">RNA-binding</keyword>
<dbReference type="Gene3D" id="3.30.460.10">
    <property type="entry name" value="Beta Polymerase, domain 2"/>
    <property type="match status" value="1"/>
</dbReference>
<dbReference type="InterPro" id="IPR043519">
    <property type="entry name" value="NT_sf"/>
</dbReference>
<dbReference type="InterPro" id="IPR023068">
    <property type="entry name" value="CCA-adding_enz_firmicutes"/>
</dbReference>
<dbReference type="InterPro" id="IPR032828">
    <property type="entry name" value="PolyA_RNA-bd"/>
</dbReference>
<dbReference type="Pfam" id="PF01743">
    <property type="entry name" value="PolyA_pol"/>
    <property type="match status" value="1"/>
</dbReference>
<reference evidence="16" key="1">
    <citation type="journal article" date="2019" name="Int. J. Syst. Evol. Microbiol.">
        <title>The Global Catalogue of Microorganisms (GCM) 10K type strain sequencing project: providing services to taxonomists for standard genome sequencing and annotation.</title>
        <authorList>
            <consortium name="The Broad Institute Genomics Platform"/>
            <consortium name="The Broad Institute Genome Sequencing Center for Infectious Disease"/>
            <person name="Wu L."/>
            <person name="Ma J."/>
        </authorList>
    </citation>
    <scope>NUCLEOTIDE SEQUENCE [LARGE SCALE GENOMIC DNA]</scope>
    <source>
        <strain evidence="16">CCM 8933</strain>
    </source>
</reference>
<gene>
    <name evidence="11" type="primary">cca</name>
    <name evidence="15" type="ORF">ACFP5Y_12020</name>
</gene>
<comment type="miscellaneous">
    <text evidence="11">A single active site specifically recognizes both ATP and CTP and is responsible for their addition.</text>
</comment>
<keyword evidence="8 11" id="KW-0067">ATP-binding</keyword>
<feature type="binding site" evidence="11">
    <location>
        <position position="32"/>
    </location>
    <ligand>
        <name>CTP</name>
        <dbReference type="ChEBI" id="CHEBI:37563"/>
    </ligand>
</feature>
<keyword evidence="9 11" id="KW-0460">Magnesium</keyword>
<evidence type="ECO:0000256" key="10">
    <source>
        <dbReference type="ARBA" id="ARBA00022884"/>
    </source>
</evidence>
<evidence type="ECO:0000256" key="7">
    <source>
        <dbReference type="ARBA" id="ARBA00022800"/>
    </source>
</evidence>
<dbReference type="InterPro" id="IPR032810">
    <property type="entry name" value="CCA-adding_enz_C"/>
</dbReference>
<evidence type="ECO:0000256" key="4">
    <source>
        <dbReference type="ARBA" id="ARBA00022695"/>
    </source>
</evidence>
<evidence type="ECO:0000313" key="16">
    <source>
        <dbReference type="Proteomes" id="UP001596282"/>
    </source>
</evidence>
<feature type="binding site" evidence="11">
    <location>
        <position position="168"/>
    </location>
    <ligand>
        <name>ATP</name>
        <dbReference type="ChEBI" id="CHEBI:30616"/>
    </ligand>
</feature>
<feature type="binding site" evidence="11">
    <location>
        <position position="35"/>
    </location>
    <ligand>
        <name>ATP</name>
        <dbReference type="ChEBI" id="CHEBI:30616"/>
    </ligand>
</feature>
<feature type="binding site" evidence="11">
    <location>
        <position position="35"/>
    </location>
    <ligand>
        <name>CTP</name>
        <dbReference type="ChEBI" id="CHEBI:37563"/>
    </ligand>
</feature>
<feature type="binding site" evidence="11">
    <location>
        <position position="162"/>
    </location>
    <ligand>
        <name>ATP</name>
        <dbReference type="ChEBI" id="CHEBI:30616"/>
    </ligand>
</feature>
<proteinExistence type="inferred from homology"/>
<feature type="binding site" evidence="11">
    <location>
        <position position="47"/>
    </location>
    <ligand>
        <name>Mg(2+)</name>
        <dbReference type="ChEBI" id="CHEBI:18420"/>
    </ligand>
</feature>
<evidence type="ECO:0000259" key="12">
    <source>
        <dbReference type="Pfam" id="PF01743"/>
    </source>
</evidence>
<dbReference type="InterPro" id="IPR050264">
    <property type="entry name" value="Bact_CCA-adding_enz_type3_sf"/>
</dbReference>
<keyword evidence="5 11" id="KW-0479">Metal-binding</keyword>
<dbReference type="HAMAP" id="MF_01263">
    <property type="entry name" value="CCA_bact_type3"/>
    <property type="match status" value="1"/>
</dbReference>
<comment type="cofactor">
    <cofactor evidence="1 11">
        <name>Mg(2+)</name>
        <dbReference type="ChEBI" id="CHEBI:18420"/>
    </cofactor>
</comment>
<evidence type="ECO:0000256" key="1">
    <source>
        <dbReference type="ARBA" id="ARBA00001946"/>
    </source>
</evidence>
<feature type="binding site" evidence="11">
    <location>
        <position position="116"/>
    </location>
    <ligand>
        <name>ATP</name>
        <dbReference type="ChEBI" id="CHEBI:30616"/>
    </ligand>
</feature>
<evidence type="ECO:0000256" key="6">
    <source>
        <dbReference type="ARBA" id="ARBA00022741"/>
    </source>
</evidence>
<feature type="binding site" evidence="11">
    <location>
        <position position="168"/>
    </location>
    <ligand>
        <name>CTP</name>
        <dbReference type="ChEBI" id="CHEBI:37563"/>
    </ligand>
</feature>
<comment type="function">
    <text evidence="11">Catalyzes the addition and repair of the essential 3'-terminal CCA sequence in tRNAs without using a nucleic acid template. Adds these three nucleotides in the order of C, C, and A to the tRNA nucleotide-73, using CTP and ATP as substrates and producing inorganic pyrophosphate. tRNA 3'-terminal CCA addition is required both for tRNA processing and repair. Also involved in tRNA surveillance by mediating tandem CCA addition to generate a CCACCA at the 3' terminus of unstable tRNAs. While stable tRNAs receive only 3'-terminal CCA, unstable tRNAs are marked with CCACCA and rapidly degraded.</text>
</comment>
<feature type="binding site" evidence="11">
    <location>
        <position position="116"/>
    </location>
    <ligand>
        <name>CTP</name>
        <dbReference type="ChEBI" id="CHEBI:37563"/>
    </ligand>
</feature>
<evidence type="ECO:0000256" key="9">
    <source>
        <dbReference type="ARBA" id="ARBA00022842"/>
    </source>
</evidence>
<feature type="binding site" evidence="11">
    <location>
        <position position="159"/>
    </location>
    <ligand>
        <name>ATP</name>
        <dbReference type="ChEBI" id="CHEBI:30616"/>
    </ligand>
</feature>
<comment type="catalytic activity">
    <reaction evidence="11">
        <text>a tRNA precursor + 2 CTP + ATP = a tRNA with a 3' CCA end + 3 diphosphate</text>
        <dbReference type="Rhea" id="RHEA:14433"/>
        <dbReference type="Rhea" id="RHEA-COMP:10465"/>
        <dbReference type="Rhea" id="RHEA-COMP:10468"/>
        <dbReference type="ChEBI" id="CHEBI:30616"/>
        <dbReference type="ChEBI" id="CHEBI:33019"/>
        <dbReference type="ChEBI" id="CHEBI:37563"/>
        <dbReference type="ChEBI" id="CHEBI:74896"/>
        <dbReference type="ChEBI" id="CHEBI:83071"/>
        <dbReference type="EC" id="2.7.7.72"/>
    </reaction>
</comment>
<evidence type="ECO:0000256" key="3">
    <source>
        <dbReference type="ARBA" id="ARBA00022694"/>
    </source>
</evidence>
<keyword evidence="16" id="KW-1185">Reference proteome</keyword>
<dbReference type="PANTHER" id="PTHR46173">
    <property type="entry name" value="CCA TRNA NUCLEOTIDYLTRANSFERASE 1, MITOCHONDRIAL"/>
    <property type="match status" value="1"/>
</dbReference>
<feature type="binding site" evidence="11">
    <location>
        <position position="45"/>
    </location>
    <ligand>
        <name>Mg(2+)</name>
        <dbReference type="ChEBI" id="CHEBI:18420"/>
    </ligand>
</feature>
<evidence type="ECO:0000256" key="11">
    <source>
        <dbReference type="HAMAP-Rule" id="MF_01263"/>
    </source>
</evidence>
<keyword evidence="7 11" id="KW-0692">RNA repair</keyword>
<keyword evidence="2 11" id="KW-0808">Transferase</keyword>
<feature type="binding site" evidence="11">
    <location>
        <position position="165"/>
    </location>
    <ligand>
        <name>ATP</name>
        <dbReference type="ChEBI" id="CHEBI:30616"/>
    </ligand>
</feature>
<evidence type="ECO:0000256" key="5">
    <source>
        <dbReference type="ARBA" id="ARBA00022723"/>
    </source>
</evidence>
<keyword evidence="6 11" id="KW-0547">Nucleotide-binding</keyword>
<evidence type="ECO:0000259" key="14">
    <source>
        <dbReference type="Pfam" id="PF13735"/>
    </source>
</evidence>
<dbReference type="Gene3D" id="1.10.246.80">
    <property type="match status" value="1"/>
</dbReference>
<evidence type="ECO:0000259" key="13">
    <source>
        <dbReference type="Pfam" id="PF12627"/>
    </source>
</evidence>
<comment type="catalytic activity">
    <reaction evidence="11">
        <text>a tRNA with a 3' CCA end + 2 CTP + ATP = a tRNA with a 3' CCACCA end + 3 diphosphate</text>
        <dbReference type="Rhea" id="RHEA:76235"/>
        <dbReference type="Rhea" id="RHEA-COMP:10468"/>
        <dbReference type="Rhea" id="RHEA-COMP:18655"/>
        <dbReference type="ChEBI" id="CHEBI:30616"/>
        <dbReference type="ChEBI" id="CHEBI:33019"/>
        <dbReference type="ChEBI" id="CHEBI:37563"/>
        <dbReference type="ChEBI" id="CHEBI:83071"/>
        <dbReference type="ChEBI" id="CHEBI:195187"/>
    </reaction>
</comment>
<feature type="binding site" evidence="11">
    <location>
        <position position="162"/>
    </location>
    <ligand>
        <name>CTP</name>
        <dbReference type="ChEBI" id="CHEBI:37563"/>
    </ligand>
</feature>
<dbReference type="Gene3D" id="1.10.110.30">
    <property type="match status" value="1"/>
</dbReference>
<sequence>MILNALPTEFQQAKPIIDTIEAAGYEAYFVGGSVRDTILGKPIHDVDIATSAFPAEVKGLFKRTVDTGIEHGTVMILDHGQGYETTTFRTESGYQDFRRPDQVTFVRSLKEDLKRRDFTINALAMRADGEVIDLFDGLADLQAGVLRAVGVAEDRFHEDALRMMRAVRFASQLGFTIEADTQQAITDNAALLTKIAVERTRVEWEKLLMGQQPVRGLQALVATDLYRYMPQMAAQHAMLTQLIALPAWHLPTIESTWTLLAWLMKLPDGAAIRQLLKAWKTSNELIDHVVAAWTALNALQQHGELQPMALFKTGLAALTTANTVATILGFGQPQAKLTAAYTALPIQDKRDLALNGGDLIKQKIVTPGPQMGQILAQLLTAVVTGQVANEPQALTELARMVADTKND</sequence>
<feature type="binding site" evidence="11">
    <location>
        <position position="165"/>
    </location>
    <ligand>
        <name>CTP</name>
        <dbReference type="ChEBI" id="CHEBI:37563"/>
    </ligand>
</feature>
<organism evidence="15 16">
    <name type="scientific">Lactiplantibacillus daowaiensis</name>
    <dbReference type="NCBI Taxonomy" id="2559918"/>
    <lineage>
        <taxon>Bacteria</taxon>
        <taxon>Bacillati</taxon>
        <taxon>Bacillota</taxon>
        <taxon>Bacilli</taxon>
        <taxon>Lactobacillales</taxon>
        <taxon>Lactobacillaceae</taxon>
        <taxon>Lactiplantibacillus</taxon>
    </lineage>
</organism>
<evidence type="ECO:0000256" key="2">
    <source>
        <dbReference type="ARBA" id="ARBA00022679"/>
    </source>
</evidence>
<dbReference type="Pfam" id="PF13735">
    <property type="entry name" value="tRNA_NucTran2_2"/>
    <property type="match status" value="1"/>
</dbReference>
<comment type="similarity">
    <text evidence="11">Belongs to the tRNA nucleotidyltransferase/poly(A) polymerase family. Bacterial CCA-adding enzyme type 3 subfamily.</text>
</comment>
<dbReference type="InterPro" id="IPR002646">
    <property type="entry name" value="PolA_pol_head_dom"/>
</dbReference>
<keyword evidence="4 11" id="KW-0548">Nucleotidyltransferase</keyword>
<dbReference type="SUPFAM" id="SSF81301">
    <property type="entry name" value="Nucleotidyltransferase"/>
    <property type="match status" value="1"/>
</dbReference>
<dbReference type="Pfam" id="PF12627">
    <property type="entry name" value="PolyA_pol_RNAbd"/>
    <property type="match status" value="1"/>
</dbReference>
<dbReference type="CDD" id="cd05398">
    <property type="entry name" value="NT_ClassII-CCAase"/>
    <property type="match status" value="1"/>
</dbReference>
<evidence type="ECO:0000256" key="8">
    <source>
        <dbReference type="ARBA" id="ARBA00022840"/>
    </source>
</evidence>
<dbReference type="RefSeq" id="WP_137627850.1">
    <property type="nucleotide sequence ID" value="NZ_BJDJ01000004.1"/>
</dbReference>
<name>A0ABW1S3E3_9LACO</name>
<dbReference type="PANTHER" id="PTHR46173:SF1">
    <property type="entry name" value="CCA TRNA NUCLEOTIDYLTRANSFERASE 1, MITOCHONDRIAL"/>
    <property type="match status" value="1"/>
</dbReference>
<feature type="domain" description="CCA-adding enzyme C-terminal" evidence="14">
    <location>
        <begin position="249"/>
        <end position="397"/>
    </location>
</feature>
<comment type="subunit">
    <text evidence="11">Homodimer.</text>
</comment>